<dbReference type="Proteomes" id="UP000637383">
    <property type="component" value="Unassembled WGS sequence"/>
</dbReference>
<keyword evidence="3" id="KW-1185">Reference proteome</keyword>
<comment type="caution">
    <text evidence="2">The sequence shown here is derived from an EMBL/GenBank/DDBJ whole genome shotgun (WGS) entry which is preliminary data.</text>
</comment>
<protein>
    <submittedName>
        <fullName evidence="2">Uncharacterized protein</fullName>
    </submittedName>
</protein>
<organism evidence="2 3">
    <name type="scientific">Nostoc paludosum FACHB-159</name>
    <dbReference type="NCBI Taxonomy" id="2692908"/>
    <lineage>
        <taxon>Bacteria</taxon>
        <taxon>Bacillati</taxon>
        <taxon>Cyanobacteriota</taxon>
        <taxon>Cyanophyceae</taxon>
        <taxon>Nostocales</taxon>
        <taxon>Nostocaceae</taxon>
        <taxon>Nostoc</taxon>
    </lineage>
</organism>
<evidence type="ECO:0000313" key="2">
    <source>
        <dbReference type="EMBL" id="MBD2735721.1"/>
    </source>
</evidence>
<reference evidence="2 3" key="1">
    <citation type="journal article" date="2020" name="ISME J.">
        <title>Comparative genomics reveals insights into cyanobacterial evolution and habitat adaptation.</title>
        <authorList>
            <person name="Chen M.Y."/>
            <person name="Teng W.K."/>
            <person name="Zhao L."/>
            <person name="Hu C.X."/>
            <person name="Zhou Y.K."/>
            <person name="Han B.P."/>
            <person name="Song L.R."/>
            <person name="Shu W.S."/>
        </authorList>
    </citation>
    <scope>NUCLEOTIDE SEQUENCE [LARGE SCALE GENOMIC DNA]</scope>
    <source>
        <strain evidence="2 3">FACHB-159</strain>
    </source>
</reference>
<dbReference type="RefSeq" id="WP_190956365.1">
    <property type="nucleotide sequence ID" value="NZ_JACJTU010000016.1"/>
</dbReference>
<name>A0ABR8KAA4_9NOSO</name>
<proteinExistence type="predicted"/>
<evidence type="ECO:0000313" key="3">
    <source>
        <dbReference type="Proteomes" id="UP000637383"/>
    </source>
</evidence>
<feature type="region of interest" description="Disordered" evidence="1">
    <location>
        <begin position="1"/>
        <end position="30"/>
    </location>
</feature>
<dbReference type="EMBL" id="JACJTU010000016">
    <property type="protein sequence ID" value="MBD2735721.1"/>
    <property type="molecule type" value="Genomic_DNA"/>
</dbReference>
<gene>
    <name evidence="2" type="ORF">H6H03_17775</name>
</gene>
<evidence type="ECO:0000256" key="1">
    <source>
        <dbReference type="SAM" id="MobiDB-lite"/>
    </source>
</evidence>
<accession>A0ABR8KAA4</accession>
<sequence length="56" mass="6314">MGHGEIRRWGDGEITNAQSPVTSPQYPIPSPQSPMLQQIVDNTLKNHLYLSVHFNL</sequence>
<feature type="compositionally biased region" description="Basic and acidic residues" evidence="1">
    <location>
        <begin position="1"/>
        <end position="11"/>
    </location>
</feature>